<dbReference type="InterPro" id="IPR006566">
    <property type="entry name" value="FBD"/>
</dbReference>
<dbReference type="InterPro" id="IPR001810">
    <property type="entry name" value="F-box_dom"/>
</dbReference>
<evidence type="ECO:0000313" key="3">
    <source>
        <dbReference type="Proteomes" id="UP001172457"/>
    </source>
</evidence>
<dbReference type="InterPro" id="IPR053781">
    <property type="entry name" value="F-box_AtFBL13-like"/>
</dbReference>
<dbReference type="InterPro" id="IPR050232">
    <property type="entry name" value="FBL13/AtMIF1-like"/>
</dbReference>
<name>A0AA38TUX1_9ASTR</name>
<feature type="domain" description="F-box" evidence="1">
    <location>
        <begin position="1"/>
        <end position="54"/>
    </location>
</feature>
<dbReference type="EMBL" id="JARYMX010000001">
    <property type="protein sequence ID" value="KAJ9566544.1"/>
    <property type="molecule type" value="Genomic_DNA"/>
</dbReference>
<dbReference type="Proteomes" id="UP001172457">
    <property type="component" value="Chromosome 1"/>
</dbReference>
<dbReference type="PANTHER" id="PTHR31900:SF34">
    <property type="entry name" value="EMB|CAB62440.1-RELATED"/>
    <property type="match status" value="1"/>
</dbReference>
<dbReference type="PROSITE" id="PS50181">
    <property type="entry name" value="FBOX"/>
    <property type="match status" value="1"/>
</dbReference>
<accession>A0AA38TUX1</accession>
<dbReference type="AlphaFoldDB" id="A0AA38TUX1"/>
<dbReference type="InterPro" id="IPR036047">
    <property type="entry name" value="F-box-like_dom_sf"/>
</dbReference>
<dbReference type="PANTHER" id="PTHR31900">
    <property type="entry name" value="F-BOX/RNI SUPERFAMILY PROTEIN-RELATED"/>
    <property type="match status" value="1"/>
</dbReference>
<keyword evidence="3" id="KW-1185">Reference proteome</keyword>
<comment type="caution">
    <text evidence="2">The sequence shown here is derived from an EMBL/GenBank/DDBJ whole genome shotgun (WGS) entry which is preliminary data.</text>
</comment>
<dbReference type="Pfam" id="PF00646">
    <property type="entry name" value="F-box"/>
    <property type="match status" value="1"/>
</dbReference>
<evidence type="ECO:0000259" key="1">
    <source>
        <dbReference type="PROSITE" id="PS50181"/>
    </source>
</evidence>
<dbReference type="Gene3D" id="1.20.1280.50">
    <property type="match status" value="1"/>
</dbReference>
<dbReference type="SMART" id="SM00256">
    <property type="entry name" value="FBOX"/>
    <property type="match status" value="1"/>
</dbReference>
<dbReference type="SUPFAM" id="SSF81383">
    <property type="entry name" value="F-box domain"/>
    <property type="match status" value="1"/>
</dbReference>
<dbReference type="Pfam" id="PF08387">
    <property type="entry name" value="FBD"/>
    <property type="match status" value="1"/>
</dbReference>
<organism evidence="2 3">
    <name type="scientific">Centaurea solstitialis</name>
    <name type="common">yellow star-thistle</name>
    <dbReference type="NCBI Taxonomy" id="347529"/>
    <lineage>
        <taxon>Eukaryota</taxon>
        <taxon>Viridiplantae</taxon>
        <taxon>Streptophyta</taxon>
        <taxon>Embryophyta</taxon>
        <taxon>Tracheophyta</taxon>
        <taxon>Spermatophyta</taxon>
        <taxon>Magnoliopsida</taxon>
        <taxon>eudicotyledons</taxon>
        <taxon>Gunneridae</taxon>
        <taxon>Pentapetalae</taxon>
        <taxon>asterids</taxon>
        <taxon>campanulids</taxon>
        <taxon>Asterales</taxon>
        <taxon>Asteraceae</taxon>
        <taxon>Carduoideae</taxon>
        <taxon>Cardueae</taxon>
        <taxon>Centaureinae</taxon>
        <taxon>Centaurea</taxon>
    </lineage>
</organism>
<sequence>MDRISSLPNDVLCHILSFLPTKHAVATSLLSSRWLNLWASLPIIDLDDSLYLNHSAKQSNSASFLDFVDRVLSVNKSQTILKFRLHINDSREDNMFRINGFIDNVIRRRNIVEIDLGIFLSFHMEGGDCIQVPDSQTLKVLKIRSDSGLKMPAFRGCFPMLSVFDVKVSLYESGDDLITKLFPCLSVLERLCLSGDLSDCSGEVYVNVGGVCLKSLELELSMGDNYDDCDAMVVIDAPRLEYLRLRDGFVASYLVKNKPAIGEVRLDVGDYDEEFLDFLEEMGPARRSRFNELLHGLVNAKFLSVSASTSKFTKGYLSSVQASRSQPSWQSSVQAALSLEKPVEDSDMLEELELIEPEDVPSCLSLRLTEIEVTRLGKVEEEEMLKYLLSNAKVLDKFTVNSRTCILDELWPTETKLNLKKMGYFITFSEHLQLPCQNREY</sequence>
<evidence type="ECO:0000313" key="2">
    <source>
        <dbReference type="EMBL" id="KAJ9566544.1"/>
    </source>
</evidence>
<reference evidence="2" key="1">
    <citation type="submission" date="2023-03" db="EMBL/GenBank/DDBJ databases">
        <title>Chromosome-scale reference genome and RAD-based genetic map of yellow starthistle (Centaurea solstitialis) reveal putative structural variation and QTLs associated with invader traits.</title>
        <authorList>
            <person name="Reatini B."/>
            <person name="Cang F.A."/>
            <person name="Jiang Q."/>
            <person name="Mckibben M.T.W."/>
            <person name="Barker M.S."/>
            <person name="Rieseberg L.H."/>
            <person name="Dlugosch K.M."/>
        </authorList>
    </citation>
    <scope>NUCLEOTIDE SEQUENCE</scope>
    <source>
        <strain evidence="2">CAN-66</strain>
        <tissue evidence="2">Leaf</tissue>
    </source>
</reference>
<proteinExistence type="predicted"/>
<dbReference type="CDD" id="cd22160">
    <property type="entry name" value="F-box_AtFBL13-like"/>
    <property type="match status" value="1"/>
</dbReference>
<gene>
    <name evidence="2" type="ORF">OSB04_002510</name>
</gene>
<protein>
    <recommendedName>
        <fullName evidence="1">F-box domain-containing protein</fullName>
    </recommendedName>
</protein>